<proteinExistence type="predicted"/>
<dbReference type="Proteomes" id="UP000308652">
    <property type="component" value="Unassembled WGS sequence"/>
</dbReference>
<dbReference type="EMBL" id="ML213754">
    <property type="protein sequence ID" value="TFK31429.1"/>
    <property type="molecule type" value="Genomic_DNA"/>
</dbReference>
<protein>
    <submittedName>
        <fullName evidence="1">Uncharacterized protein</fullName>
    </submittedName>
</protein>
<name>A0A5C3LEA1_9AGAR</name>
<gene>
    <name evidence="1" type="ORF">BDQ12DRAFT_694164</name>
</gene>
<evidence type="ECO:0000313" key="2">
    <source>
        <dbReference type="Proteomes" id="UP000308652"/>
    </source>
</evidence>
<reference evidence="1 2" key="1">
    <citation type="journal article" date="2019" name="Nat. Ecol. Evol.">
        <title>Megaphylogeny resolves global patterns of mushroom evolution.</title>
        <authorList>
            <person name="Varga T."/>
            <person name="Krizsan K."/>
            <person name="Foldi C."/>
            <person name="Dima B."/>
            <person name="Sanchez-Garcia M."/>
            <person name="Sanchez-Ramirez S."/>
            <person name="Szollosi G.J."/>
            <person name="Szarkandi J.G."/>
            <person name="Papp V."/>
            <person name="Albert L."/>
            <person name="Andreopoulos W."/>
            <person name="Angelini C."/>
            <person name="Antonin V."/>
            <person name="Barry K.W."/>
            <person name="Bougher N.L."/>
            <person name="Buchanan P."/>
            <person name="Buyck B."/>
            <person name="Bense V."/>
            <person name="Catcheside P."/>
            <person name="Chovatia M."/>
            <person name="Cooper J."/>
            <person name="Damon W."/>
            <person name="Desjardin D."/>
            <person name="Finy P."/>
            <person name="Geml J."/>
            <person name="Haridas S."/>
            <person name="Hughes K."/>
            <person name="Justo A."/>
            <person name="Karasinski D."/>
            <person name="Kautmanova I."/>
            <person name="Kiss B."/>
            <person name="Kocsube S."/>
            <person name="Kotiranta H."/>
            <person name="LaButti K.M."/>
            <person name="Lechner B.E."/>
            <person name="Liimatainen K."/>
            <person name="Lipzen A."/>
            <person name="Lukacs Z."/>
            <person name="Mihaltcheva S."/>
            <person name="Morgado L.N."/>
            <person name="Niskanen T."/>
            <person name="Noordeloos M.E."/>
            <person name="Ohm R.A."/>
            <person name="Ortiz-Santana B."/>
            <person name="Ovrebo C."/>
            <person name="Racz N."/>
            <person name="Riley R."/>
            <person name="Savchenko A."/>
            <person name="Shiryaev A."/>
            <person name="Soop K."/>
            <person name="Spirin V."/>
            <person name="Szebenyi C."/>
            <person name="Tomsovsky M."/>
            <person name="Tulloss R.E."/>
            <person name="Uehling J."/>
            <person name="Grigoriev I.V."/>
            <person name="Vagvolgyi C."/>
            <person name="Papp T."/>
            <person name="Martin F.M."/>
            <person name="Miettinen O."/>
            <person name="Hibbett D.S."/>
            <person name="Nagy L.G."/>
        </authorList>
    </citation>
    <scope>NUCLEOTIDE SEQUENCE [LARGE SCALE GENOMIC DNA]</scope>
    <source>
        <strain evidence="1 2">CBS 166.37</strain>
    </source>
</reference>
<keyword evidence="2" id="KW-1185">Reference proteome</keyword>
<organism evidence="1 2">
    <name type="scientific">Crucibulum laeve</name>
    <dbReference type="NCBI Taxonomy" id="68775"/>
    <lineage>
        <taxon>Eukaryota</taxon>
        <taxon>Fungi</taxon>
        <taxon>Dikarya</taxon>
        <taxon>Basidiomycota</taxon>
        <taxon>Agaricomycotina</taxon>
        <taxon>Agaricomycetes</taxon>
        <taxon>Agaricomycetidae</taxon>
        <taxon>Agaricales</taxon>
        <taxon>Agaricineae</taxon>
        <taxon>Nidulariaceae</taxon>
        <taxon>Crucibulum</taxon>
    </lineage>
</organism>
<accession>A0A5C3LEA1</accession>
<dbReference type="AlphaFoldDB" id="A0A5C3LEA1"/>
<sequence>MMYNSSSRYARIQPQFLPKPANRLSSSPRDAILQPRASTPNWCFSPGSPLSFACKSIVSTK</sequence>
<evidence type="ECO:0000313" key="1">
    <source>
        <dbReference type="EMBL" id="TFK31429.1"/>
    </source>
</evidence>